<dbReference type="Proteomes" id="UP001054837">
    <property type="component" value="Unassembled WGS sequence"/>
</dbReference>
<comment type="caution">
    <text evidence="1">The sequence shown here is derived from an EMBL/GenBank/DDBJ whole genome shotgun (WGS) entry which is preliminary data.</text>
</comment>
<protein>
    <submittedName>
        <fullName evidence="1">Uncharacterized protein</fullName>
    </submittedName>
</protein>
<proteinExistence type="predicted"/>
<name>A0AAV4QB05_9ARAC</name>
<gene>
    <name evidence="1" type="ORF">CDAR_462881</name>
</gene>
<evidence type="ECO:0000313" key="2">
    <source>
        <dbReference type="Proteomes" id="UP001054837"/>
    </source>
</evidence>
<evidence type="ECO:0000313" key="1">
    <source>
        <dbReference type="EMBL" id="GIY05402.1"/>
    </source>
</evidence>
<reference evidence="1 2" key="1">
    <citation type="submission" date="2021-06" db="EMBL/GenBank/DDBJ databases">
        <title>Caerostris darwini draft genome.</title>
        <authorList>
            <person name="Kono N."/>
            <person name="Arakawa K."/>
        </authorList>
    </citation>
    <scope>NUCLEOTIDE SEQUENCE [LARGE SCALE GENOMIC DNA]</scope>
</reference>
<sequence>MNFIIYATDIIYSTNIIYDIYATDIIYDIYVTDLHLAEVLPGRSLDEQVSLFDDVTHGKSDGGTLLELHLVTLPVTEVRQRTASQCDGSKCTTIFCNQMHHKCKFNICSQG</sequence>
<keyword evidence="2" id="KW-1185">Reference proteome</keyword>
<accession>A0AAV4QB05</accession>
<organism evidence="1 2">
    <name type="scientific">Caerostris darwini</name>
    <dbReference type="NCBI Taxonomy" id="1538125"/>
    <lineage>
        <taxon>Eukaryota</taxon>
        <taxon>Metazoa</taxon>
        <taxon>Ecdysozoa</taxon>
        <taxon>Arthropoda</taxon>
        <taxon>Chelicerata</taxon>
        <taxon>Arachnida</taxon>
        <taxon>Araneae</taxon>
        <taxon>Araneomorphae</taxon>
        <taxon>Entelegynae</taxon>
        <taxon>Araneoidea</taxon>
        <taxon>Araneidae</taxon>
        <taxon>Caerostris</taxon>
    </lineage>
</organism>
<dbReference type="EMBL" id="BPLQ01004074">
    <property type="protein sequence ID" value="GIY05402.1"/>
    <property type="molecule type" value="Genomic_DNA"/>
</dbReference>
<dbReference type="AlphaFoldDB" id="A0AAV4QB05"/>